<dbReference type="InterPro" id="IPR017972">
    <property type="entry name" value="Cyt_P450_CS"/>
</dbReference>
<evidence type="ECO:0000256" key="3">
    <source>
        <dbReference type="ARBA" id="ARBA00023002"/>
    </source>
</evidence>
<dbReference type="InterPro" id="IPR036396">
    <property type="entry name" value="Cyt_P450_sf"/>
</dbReference>
<dbReference type="Pfam" id="PF00067">
    <property type="entry name" value="p450"/>
    <property type="match status" value="1"/>
</dbReference>
<feature type="binding site" description="axial binding residue" evidence="5">
    <location>
        <position position="461"/>
    </location>
    <ligand>
        <name>heme</name>
        <dbReference type="ChEBI" id="CHEBI:30413"/>
    </ligand>
    <ligandPart>
        <name>Fe</name>
        <dbReference type="ChEBI" id="CHEBI:18248"/>
    </ligandPart>
</feature>
<keyword evidence="7" id="KW-0812">Transmembrane</keyword>
<evidence type="ECO:0000256" key="4">
    <source>
        <dbReference type="ARBA" id="ARBA00023004"/>
    </source>
</evidence>
<dbReference type="PROSITE" id="PS00086">
    <property type="entry name" value="CYTOCHROME_P450"/>
    <property type="match status" value="1"/>
</dbReference>
<keyword evidence="5 6" id="KW-0349">Heme</keyword>
<comment type="cofactor">
    <cofactor evidence="5">
        <name>heme</name>
        <dbReference type="ChEBI" id="CHEBI:30413"/>
    </cofactor>
</comment>
<proteinExistence type="evidence at transcript level"/>
<keyword evidence="7" id="KW-1133">Transmembrane helix</keyword>
<keyword evidence="2 5" id="KW-0479">Metal-binding</keyword>
<dbReference type="PRINTS" id="PR00463">
    <property type="entry name" value="EP450I"/>
</dbReference>
<dbReference type="GO" id="GO:0016705">
    <property type="term" value="F:oxidoreductase activity, acting on paired donors, with incorporation or reduction of molecular oxygen"/>
    <property type="evidence" value="ECO:0007669"/>
    <property type="project" value="InterPro"/>
</dbReference>
<sequence>MELWVQAEMMQLWMGVLVVGIVSWGFLLRQLKKKKKKQKLPPGPPRWPIVGCLPHLLARGRGVSSPAPEVLFQRLAEQYGEVMLLCMGARQIVVVSSARMARAFLQRHDQQFANRPAHIAYQHVSWNGTALVPMSSTHPNFKPLRRLFASEIVSPRQVAQAEGVRKEQVVNMVRAMVQELDGGRRVNMTKAINNLAMKLALCLAFGHDYGTKVAGEADALICRFQEMMHLVIRSSYGNYGDFIPALRWLDVQGMDAAFLEVKAQLRNSIMALIAKKEEEVRESGAHERDGIVRPLLSLQGEERVSEDQLIGIVFTLLIAGMDTIYKAVTEAIHEVVRNPHIHKRALEELDAVVGTTTRLVEDADMPQLPFVHNIVKETLRVHPPAPTIPPHRSFEPCEVEGYFIPANCSIVINLPPIMHDASFWGNPSEFNPDRFNKMGTKITAQGSDFHFIPFGYGKRQCPAVNLGMTTVQYVVAVCLQCVAWQVPAGLVRNANVGTTAEPRKRSDVVLEGKLRVDPRLLETNALVA</sequence>
<dbReference type="PRINTS" id="PR00385">
    <property type="entry name" value="P450"/>
</dbReference>
<keyword evidence="3 6" id="KW-0560">Oxidoreductase</keyword>
<organism evidence="8">
    <name type="scientific">Pohlia nutans</name>
    <dbReference type="NCBI Taxonomy" id="140635"/>
    <lineage>
        <taxon>Eukaryota</taxon>
        <taxon>Viridiplantae</taxon>
        <taxon>Streptophyta</taxon>
        <taxon>Embryophyta</taxon>
        <taxon>Bryophyta</taxon>
        <taxon>Bryophytina</taxon>
        <taxon>Bryopsida</taxon>
        <taxon>Bryidae</taxon>
        <taxon>Bryanae</taxon>
        <taxon>Bryales</taxon>
        <taxon>Mniaceae</taxon>
        <taxon>Pohlia</taxon>
    </lineage>
</organism>
<accession>W5XJ74</accession>
<evidence type="ECO:0000256" key="2">
    <source>
        <dbReference type="ARBA" id="ARBA00022723"/>
    </source>
</evidence>
<dbReference type="EMBL" id="KF835380">
    <property type="protein sequence ID" value="AHI15955.1"/>
    <property type="molecule type" value="mRNA"/>
</dbReference>
<dbReference type="PANTHER" id="PTHR47944:SF16">
    <property type="entry name" value="CYTOCHROME P450 FAMILY 1 SUBFAMILY A POLYPEPTIDE 1"/>
    <property type="match status" value="1"/>
</dbReference>
<evidence type="ECO:0000256" key="1">
    <source>
        <dbReference type="ARBA" id="ARBA00010617"/>
    </source>
</evidence>
<keyword evidence="6" id="KW-0503">Monooxygenase</keyword>
<dbReference type="GO" id="GO:0020037">
    <property type="term" value="F:heme binding"/>
    <property type="evidence" value="ECO:0007669"/>
    <property type="project" value="InterPro"/>
</dbReference>
<feature type="transmembrane region" description="Helical" evidence="7">
    <location>
        <begin position="12"/>
        <end position="31"/>
    </location>
</feature>
<reference evidence="8" key="1">
    <citation type="journal article" date="2014" name="Gene">
        <title>Identification of the flavonoid 3'-hydroxylase and flavonoid 3',5'-hydroxylase genes from Antarctic moss and their regulation during abiotic stress.</title>
        <authorList>
            <person name="Liu S."/>
            <person name="Ju J."/>
            <person name="Xia G."/>
        </authorList>
    </citation>
    <scope>NUCLEOTIDE SEQUENCE</scope>
    <source>
        <strain evidence="8">MFC89904</strain>
    </source>
</reference>
<keyword evidence="7" id="KW-0472">Membrane</keyword>
<evidence type="ECO:0000256" key="7">
    <source>
        <dbReference type="SAM" id="Phobius"/>
    </source>
</evidence>
<dbReference type="SUPFAM" id="SSF48264">
    <property type="entry name" value="Cytochrome P450"/>
    <property type="match status" value="1"/>
</dbReference>
<dbReference type="InterPro" id="IPR001128">
    <property type="entry name" value="Cyt_P450"/>
</dbReference>
<evidence type="ECO:0000313" key="8">
    <source>
        <dbReference type="EMBL" id="AHI15955.1"/>
    </source>
</evidence>
<dbReference type="EC" id="1.14.13.21" evidence="8"/>
<dbReference type="GO" id="GO:0004497">
    <property type="term" value="F:monooxygenase activity"/>
    <property type="evidence" value="ECO:0007669"/>
    <property type="project" value="UniProtKB-KW"/>
</dbReference>
<dbReference type="CDD" id="cd20618">
    <property type="entry name" value="CYP71_clan"/>
    <property type="match status" value="1"/>
</dbReference>
<comment type="similarity">
    <text evidence="1 6">Belongs to the cytochrome P450 family.</text>
</comment>
<dbReference type="SMR" id="W5XJ74"/>
<dbReference type="Gene3D" id="1.10.630.10">
    <property type="entry name" value="Cytochrome P450"/>
    <property type="match status" value="1"/>
</dbReference>
<evidence type="ECO:0000256" key="6">
    <source>
        <dbReference type="RuleBase" id="RU000461"/>
    </source>
</evidence>
<dbReference type="GO" id="GO:0005506">
    <property type="term" value="F:iron ion binding"/>
    <property type="evidence" value="ECO:0007669"/>
    <property type="project" value="InterPro"/>
</dbReference>
<protein>
    <submittedName>
        <fullName evidence="8">Flavonoid 3'-hydroxylase</fullName>
        <ecNumber evidence="8">1.14.13.21</ecNumber>
    </submittedName>
</protein>
<dbReference type="InterPro" id="IPR002401">
    <property type="entry name" value="Cyt_P450_E_grp-I"/>
</dbReference>
<keyword evidence="4 5" id="KW-0408">Iron</keyword>
<name>W5XJ74_9BRYO</name>
<dbReference type="PANTHER" id="PTHR47944">
    <property type="entry name" value="CYTOCHROME P450 98A9"/>
    <property type="match status" value="1"/>
</dbReference>
<evidence type="ECO:0000256" key="5">
    <source>
        <dbReference type="PIRSR" id="PIRSR602401-1"/>
    </source>
</evidence>
<dbReference type="AlphaFoldDB" id="W5XJ74"/>